<keyword evidence="2" id="KW-1185">Reference proteome</keyword>
<proteinExistence type="predicted"/>
<comment type="caution">
    <text evidence="1">The sequence shown here is derived from an EMBL/GenBank/DDBJ whole genome shotgun (WGS) entry which is preliminary data.</text>
</comment>
<dbReference type="Proteomes" id="UP000324222">
    <property type="component" value="Unassembled WGS sequence"/>
</dbReference>
<name>A0A5B7J100_PORTR</name>
<evidence type="ECO:0000313" key="1">
    <source>
        <dbReference type="EMBL" id="MPC87357.1"/>
    </source>
</evidence>
<dbReference type="AlphaFoldDB" id="A0A5B7J100"/>
<evidence type="ECO:0000313" key="2">
    <source>
        <dbReference type="Proteomes" id="UP000324222"/>
    </source>
</evidence>
<organism evidence="1 2">
    <name type="scientific">Portunus trituberculatus</name>
    <name type="common">Swimming crab</name>
    <name type="synonym">Neptunus trituberculatus</name>
    <dbReference type="NCBI Taxonomy" id="210409"/>
    <lineage>
        <taxon>Eukaryota</taxon>
        <taxon>Metazoa</taxon>
        <taxon>Ecdysozoa</taxon>
        <taxon>Arthropoda</taxon>
        <taxon>Crustacea</taxon>
        <taxon>Multicrustacea</taxon>
        <taxon>Malacostraca</taxon>
        <taxon>Eumalacostraca</taxon>
        <taxon>Eucarida</taxon>
        <taxon>Decapoda</taxon>
        <taxon>Pleocyemata</taxon>
        <taxon>Brachyura</taxon>
        <taxon>Eubrachyura</taxon>
        <taxon>Portunoidea</taxon>
        <taxon>Portunidae</taxon>
        <taxon>Portuninae</taxon>
        <taxon>Portunus</taxon>
    </lineage>
</organism>
<reference evidence="1 2" key="1">
    <citation type="submission" date="2019-05" db="EMBL/GenBank/DDBJ databases">
        <title>Another draft genome of Portunus trituberculatus and its Hox gene families provides insights of decapod evolution.</title>
        <authorList>
            <person name="Jeong J.-H."/>
            <person name="Song I."/>
            <person name="Kim S."/>
            <person name="Choi T."/>
            <person name="Kim D."/>
            <person name="Ryu S."/>
            <person name="Kim W."/>
        </authorList>
    </citation>
    <scope>NUCLEOTIDE SEQUENCE [LARGE SCALE GENOMIC DNA]</scope>
    <source>
        <tissue evidence="1">Muscle</tissue>
    </source>
</reference>
<dbReference type="EMBL" id="VSRR010074241">
    <property type="protein sequence ID" value="MPC87357.1"/>
    <property type="molecule type" value="Genomic_DNA"/>
</dbReference>
<gene>
    <name evidence="1" type="ORF">E2C01_082218</name>
</gene>
<accession>A0A5B7J100</accession>
<sequence>MPPVHAHLYRRLALHWKGEFCSSIKDSKLLSSLLHADPGLHQSSSVAAAKWVRRGALLIAKREEEMMR</sequence>
<protein>
    <submittedName>
        <fullName evidence="1">Uncharacterized protein</fullName>
    </submittedName>
</protein>